<dbReference type="Pfam" id="PF12737">
    <property type="entry name" value="Mating_C"/>
    <property type="match status" value="1"/>
</dbReference>
<keyword evidence="2 5" id="KW-0238">DNA-binding</keyword>
<keyword evidence="3 5" id="KW-0371">Homeobox</keyword>
<feature type="domain" description="Homeobox" evidence="7">
    <location>
        <begin position="139"/>
        <end position="175"/>
    </location>
</feature>
<dbReference type="GO" id="GO:0003677">
    <property type="term" value="F:DNA binding"/>
    <property type="evidence" value="ECO:0007669"/>
    <property type="project" value="UniProtKB-UniRule"/>
</dbReference>
<feature type="region of interest" description="Disordered" evidence="6">
    <location>
        <begin position="255"/>
        <end position="281"/>
    </location>
</feature>
<comment type="subcellular location">
    <subcellularLocation>
        <location evidence="5">Nucleus</location>
    </subcellularLocation>
</comment>
<evidence type="ECO:0000259" key="7">
    <source>
        <dbReference type="PROSITE" id="PS50071"/>
    </source>
</evidence>
<dbReference type="GO" id="GO:0006355">
    <property type="term" value="P:regulation of DNA-templated transcription"/>
    <property type="evidence" value="ECO:0007669"/>
    <property type="project" value="InterPro"/>
</dbReference>
<dbReference type="EMBL" id="KX022600">
    <property type="protein sequence ID" value="AOC97536.1"/>
    <property type="molecule type" value="Genomic_DNA"/>
</dbReference>
<feature type="compositionally biased region" description="Polar residues" evidence="6">
    <location>
        <begin position="368"/>
        <end position="379"/>
    </location>
</feature>
<dbReference type="SUPFAM" id="SSF46689">
    <property type="entry name" value="Homeodomain-like"/>
    <property type="match status" value="1"/>
</dbReference>
<evidence type="ECO:0000256" key="4">
    <source>
        <dbReference type="ARBA" id="ARBA00023242"/>
    </source>
</evidence>
<evidence type="ECO:0000313" key="8">
    <source>
        <dbReference type="EMBL" id="AOC97536.1"/>
    </source>
</evidence>
<dbReference type="Gene3D" id="1.10.10.60">
    <property type="entry name" value="Homeodomain-like"/>
    <property type="match status" value="1"/>
</dbReference>
<feature type="DNA-binding region" description="Homeobox" evidence="5">
    <location>
        <begin position="141"/>
        <end position="176"/>
    </location>
</feature>
<evidence type="ECO:0000256" key="5">
    <source>
        <dbReference type="PROSITE-ProRule" id="PRU00108"/>
    </source>
</evidence>
<dbReference type="CDD" id="cd00086">
    <property type="entry name" value="homeodomain"/>
    <property type="match status" value="1"/>
</dbReference>
<dbReference type="Pfam" id="PF05920">
    <property type="entry name" value="Homeobox_KN"/>
    <property type="match status" value="1"/>
</dbReference>
<feature type="compositionally biased region" description="Low complexity" evidence="6">
    <location>
        <begin position="255"/>
        <end position="269"/>
    </location>
</feature>
<evidence type="ECO:0000256" key="1">
    <source>
        <dbReference type="ARBA" id="ARBA00005800"/>
    </source>
</evidence>
<evidence type="ECO:0000256" key="6">
    <source>
        <dbReference type="SAM" id="MobiDB-lite"/>
    </source>
</evidence>
<dbReference type="AlphaFoldDB" id="A0A1B2U731"/>
<keyword evidence="4 5" id="KW-0539">Nucleus</keyword>
<comment type="similarity">
    <text evidence="1">Belongs to the TALE/M-ATYP homeobox family.</text>
</comment>
<name>A0A1B2U731_9AGAR</name>
<dbReference type="InterPro" id="IPR024441">
    <property type="entry name" value="Homeodomain1_C"/>
</dbReference>
<dbReference type="PROSITE" id="PS50071">
    <property type="entry name" value="HOMEOBOX_2"/>
    <property type="match status" value="1"/>
</dbReference>
<dbReference type="GO" id="GO:0005634">
    <property type="term" value="C:nucleus"/>
    <property type="evidence" value="ECO:0007669"/>
    <property type="project" value="UniProtKB-SubCell"/>
</dbReference>
<feature type="region of interest" description="Disordered" evidence="6">
    <location>
        <begin position="302"/>
        <end position="380"/>
    </location>
</feature>
<dbReference type="InterPro" id="IPR008422">
    <property type="entry name" value="KN_HD"/>
</dbReference>
<evidence type="ECO:0000256" key="2">
    <source>
        <dbReference type="ARBA" id="ARBA00023125"/>
    </source>
</evidence>
<dbReference type="InterPro" id="IPR009057">
    <property type="entry name" value="Homeodomain-like_sf"/>
</dbReference>
<dbReference type="InterPro" id="IPR001356">
    <property type="entry name" value="HD"/>
</dbReference>
<organism evidence="8">
    <name type="scientific">Volvariella volvacea</name>
    <dbReference type="NCBI Taxonomy" id="36659"/>
    <lineage>
        <taxon>Eukaryota</taxon>
        <taxon>Fungi</taxon>
        <taxon>Dikarya</taxon>
        <taxon>Basidiomycota</taxon>
        <taxon>Agaricomycotina</taxon>
        <taxon>Agaricomycetes</taxon>
        <taxon>Agaricomycetidae</taxon>
        <taxon>Agaricales</taxon>
        <taxon>Pluteineae</taxon>
        <taxon>Pluteaceae</taxon>
        <taxon>Volvariella</taxon>
    </lineage>
</organism>
<reference evidence="8" key="1">
    <citation type="submission" date="2016-04" db="EMBL/GenBank/DDBJ databases">
        <title>Cloning and sequence analysis of A mating-type in Volvariella volvacea.</title>
        <authorList>
            <person name="Xie B."/>
            <person name="Chen B."/>
        </authorList>
    </citation>
    <scope>NUCLEOTIDE SEQUENCE</scope>
    <source>
        <strain evidence="8">V0124-7</strain>
    </source>
</reference>
<proteinExistence type="inferred from homology"/>
<protein>
    <submittedName>
        <fullName evidence="8">HD1 protein</fullName>
    </submittedName>
</protein>
<sequence length="549" mass="60434">MDTLRTRLLRIDANICDALSTEKPEALDTFQEEWLSIVDQLSTLIDADSLPEDMINLAHVISTRVLRITEAWIALQEESEKIQASFNAQLDAIALDDSVNENTTAPSARCQTDATSISAPSPPAYISVAYTWLLQNLHNPYPSMRVKDSIAKSTGTNRKDIEAWFVDARKRIGWNALRKELFNNKMADIVAAATAFYLHREYVEGAERFVKIRSKAQALYSAKVAATPLATDIELNGSNIDTRHRNDGQESVLVAYPSPASSPSGSPEPLETPDPTGLSSRHLDIQPLLVANVASSTEAHKSISIQGLPSPAPSPRSPNEYLLSEPLTPPVPPVSMTPDNSRRLQSRKRRLSDADVDSTAKRTRYVPQATTKPLSNPESSFDLDEWLQQTFNIPNSVTVDEPDLHGPMDVRLYEVEHYSGPLLGPTLTDEQSSTSFPINVSFDAVSLLDSLNDELFGTSPSGDDTTHRQWLDPYCLSVINERSSGHDPGIDALSLPLSTPWAQSQIHDFWSQLPVSVDILDVPEMAPGVTDALNEAVWYAPQHSPEVHG</sequence>
<accession>A0A1B2U731</accession>
<evidence type="ECO:0000256" key="3">
    <source>
        <dbReference type="ARBA" id="ARBA00023155"/>
    </source>
</evidence>